<dbReference type="AlphaFoldDB" id="I7LFP4"/>
<proteinExistence type="predicted"/>
<reference evidence="1 2" key="1">
    <citation type="journal article" date="2011" name="J. Bacteriol.">
        <title>Draft genome sequence of Caloramator australicus strain RC3T, a thermoanaerobe from the Great Artesian Basin of Australia.</title>
        <authorList>
            <person name="Ogg C.D."/>
            <person name="Patel B.K.C."/>
        </authorList>
    </citation>
    <scope>NUCLEOTIDE SEQUENCE [LARGE SCALE GENOMIC DNA]</scope>
    <source>
        <strain evidence="1 2">RC3</strain>
    </source>
</reference>
<dbReference type="RefSeq" id="WP_008907944.1">
    <property type="nucleotide sequence ID" value="NZ_CAKP01000024.1"/>
</dbReference>
<dbReference type="EMBL" id="CAKP01000024">
    <property type="protein sequence ID" value="CCJ32665.1"/>
    <property type="molecule type" value="Genomic_DNA"/>
</dbReference>
<dbReference type="eggNOG" id="COG1721">
    <property type="taxonomic scope" value="Bacteria"/>
</dbReference>
<gene>
    <name evidence="1" type="ORF">CAAU_0581</name>
</gene>
<evidence type="ECO:0000313" key="1">
    <source>
        <dbReference type="EMBL" id="CCJ32665.1"/>
    </source>
</evidence>
<comment type="caution">
    <text evidence="1">The sequence shown here is derived from an EMBL/GenBank/DDBJ whole genome shotgun (WGS) entry which is preliminary data.</text>
</comment>
<keyword evidence="2" id="KW-1185">Reference proteome</keyword>
<evidence type="ECO:0000313" key="2">
    <source>
        <dbReference type="Proteomes" id="UP000007652"/>
    </source>
</evidence>
<dbReference type="STRING" id="857293.CAAU_0581"/>
<dbReference type="Proteomes" id="UP000007652">
    <property type="component" value="Unassembled WGS sequence"/>
</dbReference>
<organism evidence="1 2">
    <name type="scientific">Caloramator australicus RC3</name>
    <dbReference type="NCBI Taxonomy" id="857293"/>
    <lineage>
        <taxon>Bacteria</taxon>
        <taxon>Bacillati</taxon>
        <taxon>Bacillota</taxon>
        <taxon>Clostridia</taxon>
        <taxon>Eubacteriales</taxon>
        <taxon>Clostridiaceae</taxon>
        <taxon>Caloramator</taxon>
    </lineage>
</organism>
<sequence>MFIWLFILILLGIYINFLSKKNAFKKLFYSIKFSKEIVEIGEEFEIISIIENKKIYPITYLNISQEYPEEFEFIEGNNFKGAYKTKMSVLPFQRVKRSFKVSCLKRGRYILKNAEITCGDLFGFETMTQFYESFAEIVVLPKSYSLKKLTPYGSYTGDISVKRWIIEDPLVNIGIKEYTGREPLKQIHWPSSLKHQKIMVKEYDFTTDNNLLIALNIETCKPFWQKIDGDAIERCISITRSLVDEFESLKVPYGLISNAQNFLNSTLYRPGLGLNHRLKILESLGRIDYSIFCPFEDIIKTKNSIKNTTIVVITPIILDEYVSPINNLIKFYQKVVLITLNTNNIGKVAKQIEIYFEGE</sequence>
<dbReference type="PANTHER" id="PTHR34351:SF2">
    <property type="entry name" value="DUF58 DOMAIN-CONTAINING PROTEIN"/>
    <property type="match status" value="1"/>
</dbReference>
<protein>
    <submittedName>
        <fullName evidence="1">Uncharacterized protein</fullName>
    </submittedName>
</protein>
<dbReference type="PANTHER" id="PTHR34351">
    <property type="entry name" value="SLR1927 PROTEIN-RELATED"/>
    <property type="match status" value="1"/>
</dbReference>
<name>I7LFP4_9CLOT</name>
<accession>I7LFP4</accession>